<sequence>MEDLIIAIVKPLVDYPEDVLLQIEETDSTVFYKLIVKKRRYGTCNW</sequence>
<protein>
    <submittedName>
        <fullName evidence="1">UPF0109 protein</fullName>
    </submittedName>
</protein>
<proteinExistence type="predicted"/>
<reference evidence="1 2" key="1">
    <citation type="submission" date="2012-12" db="EMBL/GenBank/DDBJ databases">
        <title>Novel taxa of Listeriaceae from agricultural environments in the United States.</title>
        <authorList>
            <person name="den Bakker H.C."/>
            <person name="Allred A."/>
            <person name="Warchocki S."/>
            <person name="Wright E.M."/>
            <person name="Burrell A."/>
            <person name="Nightingale K.K."/>
            <person name="Kephart D."/>
            <person name="Wiedmann M."/>
        </authorList>
    </citation>
    <scope>NUCLEOTIDE SEQUENCE [LARGE SCALE GENOMIC DNA]</scope>
    <source>
        <strain evidence="1 2">FSL S10-1203</strain>
    </source>
</reference>
<dbReference type="Proteomes" id="UP000019241">
    <property type="component" value="Unassembled WGS sequence"/>
</dbReference>
<accession>W7DFR8</accession>
<organism evidence="1 2">
    <name type="scientific">Listeria fleischmannii FSL S10-1203</name>
    <dbReference type="NCBI Taxonomy" id="1265822"/>
    <lineage>
        <taxon>Bacteria</taxon>
        <taxon>Bacillati</taxon>
        <taxon>Bacillota</taxon>
        <taxon>Bacilli</taxon>
        <taxon>Bacillales</taxon>
        <taxon>Listeriaceae</taxon>
        <taxon>Listeria</taxon>
    </lineage>
</organism>
<evidence type="ECO:0000313" key="1">
    <source>
        <dbReference type="EMBL" id="EUJ58890.1"/>
    </source>
</evidence>
<evidence type="ECO:0000313" key="2">
    <source>
        <dbReference type="Proteomes" id="UP000019241"/>
    </source>
</evidence>
<dbReference type="AlphaFoldDB" id="W7DFR8"/>
<gene>
    <name evidence="1" type="ORF">MCOL2_07469</name>
</gene>
<dbReference type="PATRIC" id="fig|1265822.4.peg.1530"/>
<comment type="caution">
    <text evidence="1">The sequence shown here is derived from an EMBL/GenBank/DDBJ whole genome shotgun (WGS) entry which is preliminary data.</text>
</comment>
<name>W7DFR8_9LIST</name>
<dbReference type="EMBL" id="AODM01000022">
    <property type="protein sequence ID" value="EUJ58890.1"/>
    <property type="molecule type" value="Genomic_DNA"/>
</dbReference>